<dbReference type="AlphaFoldDB" id="A0AAV3RE17"/>
<name>A0AAV3RE17_LITER</name>
<comment type="caution">
    <text evidence="3">The sequence shown here is derived from an EMBL/GenBank/DDBJ whole genome shotgun (WGS) entry which is preliminary data.</text>
</comment>
<sequence length="104" mass="11177">MRIMSAFFLVISDNIFFAAILLLATNLHLAFSSLEFRDTFSVETAATFLGTLLFPTLDLFSFSFSLPLAFLLLVITVAISSSSDPYSASTTLSPCCSCSGSHSS</sequence>
<feature type="transmembrane region" description="Helical" evidence="2">
    <location>
        <begin position="59"/>
        <end position="79"/>
    </location>
</feature>
<keyword evidence="2" id="KW-0472">Membrane</keyword>
<dbReference type="EMBL" id="BAABME010026206">
    <property type="protein sequence ID" value="GAA0173488.1"/>
    <property type="molecule type" value="Genomic_DNA"/>
</dbReference>
<reference evidence="3 4" key="1">
    <citation type="submission" date="2024-01" db="EMBL/GenBank/DDBJ databases">
        <title>The complete chloroplast genome sequence of Lithospermum erythrorhizon: insights into the phylogenetic relationship among Boraginaceae species and the maternal lineages of purple gromwells.</title>
        <authorList>
            <person name="Okada T."/>
            <person name="Watanabe K."/>
        </authorList>
    </citation>
    <scope>NUCLEOTIDE SEQUENCE [LARGE SCALE GENOMIC DNA]</scope>
</reference>
<feature type="transmembrane region" description="Helical" evidence="2">
    <location>
        <begin position="7"/>
        <end position="31"/>
    </location>
</feature>
<feature type="region of interest" description="Disordered" evidence="1">
    <location>
        <begin position="83"/>
        <end position="104"/>
    </location>
</feature>
<keyword evidence="4" id="KW-1185">Reference proteome</keyword>
<evidence type="ECO:0000313" key="4">
    <source>
        <dbReference type="Proteomes" id="UP001454036"/>
    </source>
</evidence>
<organism evidence="3 4">
    <name type="scientific">Lithospermum erythrorhizon</name>
    <name type="common">Purple gromwell</name>
    <name type="synonym">Lithospermum officinale var. erythrorhizon</name>
    <dbReference type="NCBI Taxonomy" id="34254"/>
    <lineage>
        <taxon>Eukaryota</taxon>
        <taxon>Viridiplantae</taxon>
        <taxon>Streptophyta</taxon>
        <taxon>Embryophyta</taxon>
        <taxon>Tracheophyta</taxon>
        <taxon>Spermatophyta</taxon>
        <taxon>Magnoliopsida</taxon>
        <taxon>eudicotyledons</taxon>
        <taxon>Gunneridae</taxon>
        <taxon>Pentapetalae</taxon>
        <taxon>asterids</taxon>
        <taxon>lamiids</taxon>
        <taxon>Boraginales</taxon>
        <taxon>Boraginaceae</taxon>
        <taxon>Boraginoideae</taxon>
        <taxon>Lithospermeae</taxon>
        <taxon>Lithospermum</taxon>
    </lineage>
</organism>
<keyword evidence="2" id="KW-0812">Transmembrane</keyword>
<protein>
    <submittedName>
        <fullName evidence="3">Uncharacterized protein</fullName>
    </submittedName>
</protein>
<dbReference type="Proteomes" id="UP001454036">
    <property type="component" value="Unassembled WGS sequence"/>
</dbReference>
<evidence type="ECO:0000256" key="2">
    <source>
        <dbReference type="SAM" id="Phobius"/>
    </source>
</evidence>
<evidence type="ECO:0000313" key="3">
    <source>
        <dbReference type="EMBL" id="GAA0173488.1"/>
    </source>
</evidence>
<gene>
    <name evidence="3" type="ORF">LIER_41534</name>
</gene>
<accession>A0AAV3RE17</accession>
<keyword evidence="2" id="KW-1133">Transmembrane helix</keyword>
<proteinExistence type="predicted"/>
<evidence type="ECO:0000256" key="1">
    <source>
        <dbReference type="SAM" id="MobiDB-lite"/>
    </source>
</evidence>